<name>A0AA38FR61_TAXCH</name>
<dbReference type="AlphaFoldDB" id="A0AA38FR61"/>
<proteinExistence type="predicted"/>
<organism evidence="2 3">
    <name type="scientific">Taxus chinensis</name>
    <name type="common">Chinese yew</name>
    <name type="synonym">Taxus wallichiana var. chinensis</name>
    <dbReference type="NCBI Taxonomy" id="29808"/>
    <lineage>
        <taxon>Eukaryota</taxon>
        <taxon>Viridiplantae</taxon>
        <taxon>Streptophyta</taxon>
        <taxon>Embryophyta</taxon>
        <taxon>Tracheophyta</taxon>
        <taxon>Spermatophyta</taxon>
        <taxon>Pinopsida</taxon>
        <taxon>Pinidae</taxon>
        <taxon>Conifers II</taxon>
        <taxon>Cupressales</taxon>
        <taxon>Taxaceae</taxon>
        <taxon>Taxus</taxon>
    </lineage>
</organism>
<accession>A0AA38FR61</accession>
<feature type="region of interest" description="Disordered" evidence="1">
    <location>
        <begin position="1"/>
        <end position="41"/>
    </location>
</feature>
<feature type="compositionally biased region" description="Basic and acidic residues" evidence="1">
    <location>
        <begin position="1"/>
        <end position="22"/>
    </location>
</feature>
<protein>
    <submittedName>
        <fullName evidence="2">Uncharacterized protein</fullName>
    </submittedName>
</protein>
<evidence type="ECO:0000256" key="1">
    <source>
        <dbReference type="SAM" id="MobiDB-lite"/>
    </source>
</evidence>
<sequence>GSGRTEVRRTKLGAEKQRKSAKSEIFFPRSPRDSWDVETRGTRKAETIESGKKLSSVVFAR</sequence>
<dbReference type="Proteomes" id="UP000824469">
    <property type="component" value="Unassembled WGS sequence"/>
</dbReference>
<feature type="non-terminal residue" evidence="2">
    <location>
        <position position="61"/>
    </location>
</feature>
<gene>
    <name evidence="2" type="ORF">KI387_036503</name>
</gene>
<feature type="non-terminal residue" evidence="2">
    <location>
        <position position="1"/>
    </location>
</feature>
<dbReference type="EMBL" id="JAHRHJ020000007">
    <property type="protein sequence ID" value="KAH9308592.1"/>
    <property type="molecule type" value="Genomic_DNA"/>
</dbReference>
<evidence type="ECO:0000313" key="3">
    <source>
        <dbReference type="Proteomes" id="UP000824469"/>
    </source>
</evidence>
<evidence type="ECO:0000313" key="2">
    <source>
        <dbReference type="EMBL" id="KAH9308592.1"/>
    </source>
</evidence>
<feature type="compositionally biased region" description="Basic and acidic residues" evidence="1">
    <location>
        <begin position="30"/>
        <end position="41"/>
    </location>
</feature>
<comment type="caution">
    <text evidence="2">The sequence shown here is derived from an EMBL/GenBank/DDBJ whole genome shotgun (WGS) entry which is preliminary data.</text>
</comment>
<reference evidence="2 3" key="1">
    <citation type="journal article" date="2021" name="Nat. Plants">
        <title>The Taxus genome provides insights into paclitaxel biosynthesis.</title>
        <authorList>
            <person name="Xiong X."/>
            <person name="Gou J."/>
            <person name="Liao Q."/>
            <person name="Li Y."/>
            <person name="Zhou Q."/>
            <person name="Bi G."/>
            <person name="Li C."/>
            <person name="Du R."/>
            <person name="Wang X."/>
            <person name="Sun T."/>
            <person name="Guo L."/>
            <person name="Liang H."/>
            <person name="Lu P."/>
            <person name="Wu Y."/>
            <person name="Zhang Z."/>
            <person name="Ro D.K."/>
            <person name="Shang Y."/>
            <person name="Huang S."/>
            <person name="Yan J."/>
        </authorList>
    </citation>
    <scope>NUCLEOTIDE SEQUENCE [LARGE SCALE GENOMIC DNA]</scope>
    <source>
        <strain evidence="2">Ta-2019</strain>
    </source>
</reference>
<keyword evidence="3" id="KW-1185">Reference proteome</keyword>